<comment type="caution">
    <text evidence="1">The sequence shown here is derived from an EMBL/GenBank/DDBJ whole genome shotgun (WGS) entry which is preliminary data.</text>
</comment>
<dbReference type="AlphaFoldDB" id="A0A918A2L9"/>
<reference evidence="1" key="1">
    <citation type="journal article" date="2014" name="Int. J. Syst. Evol. Microbiol.">
        <title>Complete genome sequence of Corynebacterium casei LMG S-19264T (=DSM 44701T), isolated from a smear-ripened cheese.</title>
        <authorList>
            <consortium name="US DOE Joint Genome Institute (JGI-PGF)"/>
            <person name="Walter F."/>
            <person name="Albersmeier A."/>
            <person name="Kalinowski J."/>
            <person name="Ruckert C."/>
        </authorList>
    </citation>
    <scope>NUCLEOTIDE SEQUENCE</scope>
    <source>
        <strain evidence="1">CGMCC 4.7430</strain>
    </source>
</reference>
<organism evidence="1 2">
    <name type="scientific">Nonomuraea glycinis</name>
    <dbReference type="NCBI Taxonomy" id="2047744"/>
    <lineage>
        <taxon>Bacteria</taxon>
        <taxon>Bacillati</taxon>
        <taxon>Actinomycetota</taxon>
        <taxon>Actinomycetes</taxon>
        <taxon>Streptosporangiales</taxon>
        <taxon>Streptosporangiaceae</taxon>
        <taxon>Nonomuraea</taxon>
    </lineage>
</organism>
<evidence type="ECO:0000313" key="2">
    <source>
        <dbReference type="Proteomes" id="UP000660745"/>
    </source>
</evidence>
<reference evidence="1" key="2">
    <citation type="submission" date="2020-09" db="EMBL/GenBank/DDBJ databases">
        <authorList>
            <person name="Sun Q."/>
            <person name="Zhou Y."/>
        </authorList>
    </citation>
    <scope>NUCLEOTIDE SEQUENCE</scope>
    <source>
        <strain evidence="1">CGMCC 4.7430</strain>
    </source>
</reference>
<name>A0A918A2L9_9ACTN</name>
<protein>
    <submittedName>
        <fullName evidence="1">Uncharacterized protein</fullName>
    </submittedName>
</protein>
<gene>
    <name evidence="1" type="ORF">GCM10012278_22890</name>
</gene>
<accession>A0A918A2L9</accession>
<evidence type="ECO:0000313" key="1">
    <source>
        <dbReference type="EMBL" id="GGP05046.1"/>
    </source>
</evidence>
<sequence>MSLPPHAAVASASADAVIKGTAIRRKREVMELSWIRAKGVTERALSRQIRGHNQGLSTIVR</sequence>
<dbReference type="Proteomes" id="UP000660745">
    <property type="component" value="Unassembled WGS sequence"/>
</dbReference>
<proteinExistence type="predicted"/>
<keyword evidence="2" id="KW-1185">Reference proteome</keyword>
<dbReference type="EMBL" id="BMNK01000003">
    <property type="protein sequence ID" value="GGP05046.1"/>
    <property type="molecule type" value="Genomic_DNA"/>
</dbReference>